<dbReference type="GO" id="GO:0000139">
    <property type="term" value="C:Golgi membrane"/>
    <property type="evidence" value="ECO:0007669"/>
    <property type="project" value="UniProtKB-SubCell"/>
</dbReference>
<accession>A0A915KQM9</accession>
<keyword evidence="7" id="KW-0333">Golgi apparatus</keyword>
<keyword evidence="5" id="KW-0735">Signal-anchor</keyword>
<dbReference type="OMA" id="VHWDHVM"/>
<keyword evidence="4" id="KW-0378">Hydrolase</keyword>
<dbReference type="Gene3D" id="3.20.20.80">
    <property type="entry name" value="Glycosidases"/>
    <property type="match status" value="1"/>
</dbReference>
<evidence type="ECO:0000256" key="3">
    <source>
        <dbReference type="ARBA" id="ARBA00022692"/>
    </source>
</evidence>
<protein>
    <submittedName>
        <fullName evidence="10">Glycoprotein endo-alpha-1,2-mannosidase</fullName>
    </submittedName>
</protein>
<dbReference type="InterPro" id="IPR026071">
    <property type="entry name" value="Glyco_Hydrolase_99"/>
</dbReference>
<name>A0A915KQM9_ROMCU</name>
<evidence type="ECO:0000256" key="2">
    <source>
        <dbReference type="ARBA" id="ARBA00009559"/>
    </source>
</evidence>
<dbReference type="WBParaSite" id="nRc.2.0.1.t40385-RA">
    <property type="protein sequence ID" value="nRc.2.0.1.t40385-RA"/>
    <property type="gene ID" value="nRc.2.0.1.g40385"/>
</dbReference>
<evidence type="ECO:0000313" key="9">
    <source>
        <dbReference type="Proteomes" id="UP000887565"/>
    </source>
</evidence>
<dbReference type="GO" id="GO:0004559">
    <property type="term" value="F:alpha-mannosidase activity"/>
    <property type="evidence" value="ECO:0007669"/>
    <property type="project" value="TreeGrafter"/>
</dbReference>
<dbReference type="CDD" id="cd11574">
    <property type="entry name" value="GH99"/>
    <property type="match status" value="1"/>
</dbReference>
<evidence type="ECO:0000256" key="5">
    <source>
        <dbReference type="ARBA" id="ARBA00022968"/>
    </source>
</evidence>
<keyword evidence="6" id="KW-1133">Transmembrane helix</keyword>
<evidence type="ECO:0000256" key="7">
    <source>
        <dbReference type="ARBA" id="ARBA00023034"/>
    </source>
</evidence>
<evidence type="ECO:0000256" key="1">
    <source>
        <dbReference type="ARBA" id="ARBA00004323"/>
    </source>
</evidence>
<evidence type="ECO:0000256" key="6">
    <source>
        <dbReference type="ARBA" id="ARBA00022989"/>
    </source>
</evidence>
<evidence type="ECO:0000313" key="10">
    <source>
        <dbReference type="WBParaSite" id="nRc.2.0.1.t40385-RA"/>
    </source>
</evidence>
<keyword evidence="3" id="KW-0812">Transmembrane</keyword>
<reference evidence="10" key="1">
    <citation type="submission" date="2022-11" db="UniProtKB">
        <authorList>
            <consortium name="WormBaseParasite"/>
        </authorList>
    </citation>
    <scope>IDENTIFICATION</scope>
</reference>
<dbReference type="AlphaFoldDB" id="A0A915KQM9"/>
<keyword evidence="9" id="KW-1185">Reference proteome</keyword>
<comment type="similarity">
    <text evidence="2">Belongs to the glycosyl hydrolase 99 family.</text>
</comment>
<dbReference type="Proteomes" id="UP000887565">
    <property type="component" value="Unplaced"/>
</dbReference>
<proteinExistence type="inferred from homology"/>
<comment type="subcellular location">
    <subcellularLocation>
        <location evidence="1">Golgi apparatus membrane</location>
        <topology evidence="1">Single-pass type II membrane protein</topology>
    </subcellularLocation>
</comment>
<evidence type="ECO:0000256" key="4">
    <source>
        <dbReference type="ARBA" id="ARBA00022801"/>
    </source>
</evidence>
<dbReference type="PANTHER" id="PTHR13572:SF4">
    <property type="entry name" value="RE57134P"/>
    <property type="match status" value="1"/>
</dbReference>
<dbReference type="Pfam" id="PF16317">
    <property type="entry name" value="Glyco_hydro_99"/>
    <property type="match status" value="1"/>
</dbReference>
<evidence type="ECO:0000256" key="8">
    <source>
        <dbReference type="ARBA" id="ARBA00023136"/>
    </source>
</evidence>
<sequence>MRFSPRRVIIYFCILFILCAVVFTSFIKSLQNFRFTKISLLYDDSTSTEEIQILYSLSESFTTIRRMNTVLPTSTPSINYNVHIFYYPWYGDLEIDGKYFHWDHNYLPHWKAEVNEKYADLIGKKHDPKINDLACNFYPVLGPYSSRNRLVIEQHMKWIRSTGTGVVVVSWYPPGKADDNGKPWDDLMSVVMDIAAKYDLKIAFHLEPYRDRSPDSIHGDINYIIENYANHSAFFYYSSTKGPKKPVFYIYDSYLIEVGQWRRFFDNQDQKSDAYFLGLIVQSGDERKILNSGFHGFYTYFGADGFSYGSKRRNWIKLSKFSKENNLLSSFSVAPGYIDERVRPWNKENTRPRQNGSYYEQGWRFALKSNPDFVSITSFNEWHEGTQIEPSITKISGNGFAYEDFSPNKPDYYLQLTTLYVKKFKK</sequence>
<organism evidence="9 10">
    <name type="scientific">Romanomermis culicivorax</name>
    <name type="common">Nematode worm</name>
    <dbReference type="NCBI Taxonomy" id="13658"/>
    <lineage>
        <taxon>Eukaryota</taxon>
        <taxon>Metazoa</taxon>
        <taxon>Ecdysozoa</taxon>
        <taxon>Nematoda</taxon>
        <taxon>Enoplea</taxon>
        <taxon>Dorylaimia</taxon>
        <taxon>Mermithida</taxon>
        <taxon>Mermithoidea</taxon>
        <taxon>Mermithidae</taxon>
        <taxon>Romanomermis</taxon>
    </lineage>
</organism>
<keyword evidence="8" id="KW-0472">Membrane</keyword>
<dbReference type="PANTHER" id="PTHR13572">
    <property type="entry name" value="ENDO-ALPHA-1,2-MANNOSIDASE"/>
    <property type="match status" value="1"/>
</dbReference>